<dbReference type="PANTHER" id="PTHR47926">
    <property type="entry name" value="PENTATRICOPEPTIDE REPEAT-CONTAINING PROTEIN"/>
    <property type="match status" value="1"/>
</dbReference>
<dbReference type="Pfam" id="PF14432">
    <property type="entry name" value="DYW_deaminase"/>
    <property type="match status" value="1"/>
</dbReference>
<dbReference type="OrthoDB" id="185373at2759"/>
<organism evidence="3 4">
    <name type="scientific">Kingdonia uniflora</name>
    <dbReference type="NCBI Taxonomy" id="39325"/>
    <lineage>
        <taxon>Eukaryota</taxon>
        <taxon>Viridiplantae</taxon>
        <taxon>Streptophyta</taxon>
        <taxon>Embryophyta</taxon>
        <taxon>Tracheophyta</taxon>
        <taxon>Spermatophyta</taxon>
        <taxon>Magnoliopsida</taxon>
        <taxon>Ranunculales</taxon>
        <taxon>Circaeasteraceae</taxon>
        <taxon>Kingdonia</taxon>
    </lineage>
</organism>
<proteinExistence type="predicted"/>
<dbReference type="Proteomes" id="UP000541444">
    <property type="component" value="Unassembled WGS sequence"/>
</dbReference>
<dbReference type="GO" id="GO:0003723">
    <property type="term" value="F:RNA binding"/>
    <property type="evidence" value="ECO:0007669"/>
    <property type="project" value="InterPro"/>
</dbReference>
<comment type="caution">
    <text evidence="3">The sequence shown here is derived from an EMBL/GenBank/DDBJ whole genome shotgun (WGS) entry which is preliminary data.</text>
</comment>
<sequence length="196" mass="22037">MRYGLWTALIVGHAQNGKGQVSLQLYDHIIRSSIEPDFVTFVGLLFACNHTGLMEDDRSYFKLTSKNAQGLGIGTKNHFELEPRSSMPYVKLSIIYSAAGKWDELARIRSLMKSIGVSKEPGYNWIEINNKMHTFMVEDRSHPRMSDNIPSKKLAIAYRLLAVPAGVLRIFKNLRVCGDFHSAIKASQESFKGISS</sequence>
<evidence type="ECO:0000259" key="2">
    <source>
        <dbReference type="Pfam" id="PF14432"/>
    </source>
</evidence>
<dbReference type="InterPro" id="IPR032867">
    <property type="entry name" value="DYW_dom"/>
</dbReference>
<reference evidence="3 4" key="1">
    <citation type="journal article" date="2020" name="IScience">
        <title>Genome Sequencing of the Endangered Kingdonia uniflora (Circaeasteraceae, Ranunculales) Reveals Potential Mechanisms of Evolutionary Specialization.</title>
        <authorList>
            <person name="Sun Y."/>
            <person name="Deng T."/>
            <person name="Zhang A."/>
            <person name="Moore M.J."/>
            <person name="Landis J.B."/>
            <person name="Lin N."/>
            <person name="Zhang H."/>
            <person name="Zhang X."/>
            <person name="Huang J."/>
            <person name="Zhang X."/>
            <person name="Sun H."/>
            <person name="Wang H."/>
        </authorList>
    </citation>
    <scope>NUCLEOTIDE SEQUENCE [LARGE SCALE GENOMIC DNA]</scope>
    <source>
        <strain evidence="3">TB1705</strain>
        <tissue evidence="3">Leaf</tissue>
    </source>
</reference>
<keyword evidence="1" id="KW-0677">Repeat</keyword>
<name>A0A7J7LBB9_9MAGN</name>
<gene>
    <name evidence="3" type="ORF">GIB67_009760</name>
</gene>
<dbReference type="InterPro" id="IPR046848">
    <property type="entry name" value="E_motif"/>
</dbReference>
<dbReference type="EMBL" id="JACGCM010002435">
    <property type="protein sequence ID" value="KAF6139913.1"/>
    <property type="molecule type" value="Genomic_DNA"/>
</dbReference>
<dbReference type="GO" id="GO:0008270">
    <property type="term" value="F:zinc ion binding"/>
    <property type="evidence" value="ECO:0007669"/>
    <property type="project" value="InterPro"/>
</dbReference>
<evidence type="ECO:0000313" key="3">
    <source>
        <dbReference type="EMBL" id="KAF6139913.1"/>
    </source>
</evidence>
<evidence type="ECO:0000313" key="4">
    <source>
        <dbReference type="Proteomes" id="UP000541444"/>
    </source>
</evidence>
<dbReference type="GO" id="GO:0009451">
    <property type="term" value="P:RNA modification"/>
    <property type="evidence" value="ECO:0007669"/>
    <property type="project" value="InterPro"/>
</dbReference>
<protein>
    <recommendedName>
        <fullName evidence="2">DYW domain-containing protein</fullName>
    </recommendedName>
</protein>
<dbReference type="InterPro" id="IPR002885">
    <property type="entry name" value="PPR_rpt"/>
</dbReference>
<dbReference type="AlphaFoldDB" id="A0A7J7LBB9"/>
<feature type="domain" description="DYW" evidence="2">
    <location>
        <begin position="150"/>
        <end position="186"/>
    </location>
</feature>
<accession>A0A7J7LBB9</accession>
<evidence type="ECO:0000256" key="1">
    <source>
        <dbReference type="ARBA" id="ARBA00022737"/>
    </source>
</evidence>
<dbReference type="InterPro" id="IPR046960">
    <property type="entry name" value="PPR_At4g14850-like_plant"/>
</dbReference>
<keyword evidence="4" id="KW-1185">Reference proteome</keyword>
<dbReference type="InterPro" id="IPR011990">
    <property type="entry name" value="TPR-like_helical_dom_sf"/>
</dbReference>
<dbReference type="PANTHER" id="PTHR47926:SF517">
    <property type="entry name" value="TETRATRICOPEPTIDE REPEAT-LIKE SUPERFAMILY PROTEIN"/>
    <property type="match status" value="1"/>
</dbReference>
<dbReference type="Gene3D" id="1.25.40.10">
    <property type="entry name" value="Tetratricopeptide repeat domain"/>
    <property type="match status" value="1"/>
</dbReference>
<dbReference type="NCBIfam" id="TIGR00756">
    <property type="entry name" value="PPR"/>
    <property type="match status" value="1"/>
</dbReference>
<dbReference type="Pfam" id="PF20431">
    <property type="entry name" value="E_motif"/>
    <property type="match status" value="1"/>
</dbReference>